<feature type="coiled-coil region" evidence="1">
    <location>
        <begin position="897"/>
        <end position="1060"/>
    </location>
</feature>
<sequence length="1228" mass="136738">MKKKISKQIVLSFIASSLLCSQANALPQGGKFTHGSTGSITSNANTMNITGNNQNNVIQWGGGFNIAHGESVNFTTSNKNYLNIAYQKDASKIDGKLNGGSNNIFLVNPMGALIGANGSIIANKFVASTTAIKDSDVKNFLTQGASFSPIFNPNKRGNIVNLGTINADDIILVGNKVEIGNSGVINGKDETSNAKKAHLVGNYVYVSVGEKNGKNTVNVDSLKGTAIKEGYLQRDMTSFANDGYIFGDFKNIEKTSYNNTQSIDFTKAVTIGSQSNNKANAYEWKLFADGWNRQGIKGDIFKDGLTTIRLVNNIDFSNYQAIDPVGAVIAFSGKFDGGGHTLKNLTIKAQGGDWNTGIFGNIKGTSNNKAQIYNLTIDGLKFSGKTNFGGGFVAQSENADFYNIHLKRFGGLNFYDPNKEKSNFLYAGGFVGYAKNGSKFDRISLDNFDYIAMQPEGKFSSAYVDIYLGGFAGLSESSIFNNISLKNIGSIAVKGSETGGNIFTGGFVGYAKDGSNFSKIDLNHIGKKYGIIARGNQFVKHVGTGGFVGAIEGINTFDKISLIDFGDIRAERGYIWTASGHLNVGAGGFVGILNPFNSNKLKVNFQNVLINFNNNMKIYAKAGDGLSNNNYETNAAGGFLGGLFAKGYTKEVNFDNVYVKLGKDVTIDAHYKANEATGKEEQGMLFGIFKEDWWNNQILKTKDLYIYYTYSDKLNWWYDDLKNDFFQDKYGRSYGTIADLRGEEIANITITNGLKRKGDIVISDSNKGYVSYFNNTLKLKPEIPNFKNPTAWSKDDFDPKMLQRILDDIFNGKYVYKLGDEWYIDLGNNHLVKWSEFVDNKEGKYNDNPIYQSINFLNHFDNKDIAKNFKDTWNHDSSQNYKNYVNLHSIYKSKFNTDTIENKYQDYQEALNKYQAVVDAMNQFLDNNTYANRLQELVDNIKNYNEASEMLNKAIDNFYKIANKLQIKIDDYNNNFTQFDDKTAYNQFINLQEQIKNFTDYKNELEAQKNALFAQFNQINAEKNTLEQIYNDLFNQQADINVNKNELDKLKQDLADLKLDSLVDDPNHSLNSIGIKDADGKEFVGSYIFSGALKNPDNIPFLDKPTDDKYVQNNINLPSISGLNYEPSKPEIGDKPANSDKPSKPEINDKPTLPDQKPENNDNPNQGGDNTVDIDNDNSNALYADIQDQDEKEDEENRLSLDEAQIQEKGVLCVVSDDFRTMNICAIK</sequence>
<comment type="caution">
    <text evidence="5">The sequence shown here is derived from an EMBL/GenBank/DDBJ whole genome shotgun (WGS) entry which is preliminary data.</text>
</comment>
<reference evidence="5" key="1">
    <citation type="submission" date="2019-09" db="EMBL/GenBank/DDBJ databases">
        <authorList>
            <consortium name="GenomeTrakr network: Whole genome sequencing for foodborne pathogen traceback"/>
        </authorList>
    </citation>
    <scope>NUCLEOTIDE SEQUENCE [LARGE SCALE GENOMIC DNA]</scope>
    <source>
        <strain evidence="5">TTU_583</strain>
    </source>
</reference>
<proteinExistence type="predicted"/>
<evidence type="ECO:0000313" key="5">
    <source>
        <dbReference type="EMBL" id="ECV9657338.1"/>
    </source>
</evidence>
<feature type="chain" id="PRO_5025601137" evidence="3">
    <location>
        <begin position="26"/>
        <end position="1228"/>
    </location>
</feature>
<feature type="region of interest" description="Disordered" evidence="2">
    <location>
        <begin position="1117"/>
        <end position="1198"/>
    </location>
</feature>
<keyword evidence="3" id="KW-0732">Signal</keyword>
<gene>
    <name evidence="5" type="ORF">F2N06_04850</name>
</gene>
<evidence type="ECO:0000259" key="4">
    <source>
        <dbReference type="SMART" id="SM00912"/>
    </source>
</evidence>
<feature type="domain" description="Filamentous haemagglutinin FhaB/tRNA nuclease CdiA-like TPS" evidence="4">
    <location>
        <begin position="23"/>
        <end position="136"/>
    </location>
</feature>
<evidence type="ECO:0000256" key="3">
    <source>
        <dbReference type="SAM" id="SignalP"/>
    </source>
</evidence>
<feature type="signal peptide" evidence="3">
    <location>
        <begin position="1"/>
        <end position="25"/>
    </location>
</feature>
<dbReference type="NCBIfam" id="TIGR01901">
    <property type="entry name" value="adhes_NPXG"/>
    <property type="match status" value="1"/>
</dbReference>
<dbReference type="Gene3D" id="2.160.20.10">
    <property type="entry name" value="Single-stranded right-handed beta-helix, Pectin lyase-like"/>
    <property type="match status" value="1"/>
</dbReference>
<organism evidence="5">
    <name type="scientific">Campylobacter jejuni</name>
    <dbReference type="NCBI Taxonomy" id="197"/>
    <lineage>
        <taxon>Bacteria</taxon>
        <taxon>Pseudomonadati</taxon>
        <taxon>Campylobacterota</taxon>
        <taxon>Epsilonproteobacteria</taxon>
        <taxon>Campylobacterales</taxon>
        <taxon>Campylobacteraceae</taxon>
        <taxon>Campylobacter</taxon>
    </lineage>
</organism>
<name>A0A698FCV2_CAMJU</name>
<dbReference type="Pfam" id="PF05860">
    <property type="entry name" value="TPS"/>
    <property type="match status" value="1"/>
</dbReference>
<dbReference type="AlphaFoldDB" id="A0A698FCV2"/>
<dbReference type="SMART" id="SM00912">
    <property type="entry name" value="Haemagg_act"/>
    <property type="match status" value="1"/>
</dbReference>
<evidence type="ECO:0000256" key="2">
    <source>
        <dbReference type="SAM" id="MobiDB-lite"/>
    </source>
</evidence>
<protein>
    <submittedName>
        <fullName evidence="5">Filamentous hemagglutinin N-terminal domain-containing protein</fullName>
    </submittedName>
</protein>
<keyword evidence="1" id="KW-0175">Coiled coil</keyword>
<evidence type="ECO:0000256" key="1">
    <source>
        <dbReference type="SAM" id="Coils"/>
    </source>
</evidence>
<feature type="compositionally biased region" description="Basic and acidic residues" evidence="2">
    <location>
        <begin position="1128"/>
        <end position="1149"/>
    </location>
</feature>
<dbReference type="EMBL" id="AAKUWM010000007">
    <property type="protein sequence ID" value="ECV9657338.1"/>
    <property type="molecule type" value="Genomic_DNA"/>
</dbReference>
<accession>A0A698FCV2</accession>
<dbReference type="InterPro" id="IPR012334">
    <property type="entry name" value="Pectin_lyas_fold"/>
</dbReference>
<dbReference type="InterPro" id="IPR008638">
    <property type="entry name" value="FhaB/CdiA-like_TPS"/>
</dbReference>